<reference evidence="4" key="2">
    <citation type="submission" date="2020-10" db="UniProtKB">
        <authorList>
            <consortium name="WormBaseParasite"/>
        </authorList>
    </citation>
    <scope>IDENTIFICATION</scope>
</reference>
<keyword evidence="1" id="KW-0227">DNA damage</keyword>
<dbReference type="GO" id="GO:0097361">
    <property type="term" value="C:cytosolic [4Fe-4S] assembly targeting complex"/>
    <property type="evidence" value="ECO:0007669"/>
    <property type="project" value="UniProtKB-UniRule"/>
</dbReference>
<comment type="function">
    <text evidence="1">Key component of the cytosolic iron-sulfur protein assembly (CIA) complex, a multiprotein complex that mediates the incorporation of iron-sulfur cluster into apoproteins specifically involved in DNA metabolism and genomic integrity. In the CIA complex, MMS19 acts as an adapter between early-acting CIA components and a subset of cellular target iron-sulfur proteins.</text>
</comment>
<evidence type="ECO:0000256" key="1">
    <source>
        <dbReference type="RuleBase" id="RU367072"/>
    </source>
</evidence>
<accession>A0A7E4VK91</accession>
<keyword evidence="3" id="KW-1185">Reference proteome</keyword>
<dbReference type="GO" id="GO:0051604">
    <property type="term" value="P:protein maturation"/>
    <property type="evidence" value="ECO:0007669"/>
    <property type="project" value="UniProtKB-UniRule"/>
</dbReference>
<dbReference type="WBParaSite" id="Pan_g22119.t1">
    <property type="protein sequence ID" value="Pan_g22119.t1"/>
    <property type="gene ID" value="Pan_g22119"/>
</dbReference>
<organism evidence="3 4">
    <name type="scientific">Panagrellus redivivus</name>
    <name type="common">Microworm</name>
    <dbReference type="NCBI Taxonomy" id="6233"/>
    <lineage>
        <taxon>Eukaryota</taxon>
        <taxon>Metazoa</taxon>
        <taxon>Ecdysozoa</taxon>
        <taxon>Nematoda</taxon>
        <taxon>Chromadorea</taxon>
        <taxon>Rhabditida</taxon>
        <taxon>Tylenchina</taxon>
        <taxon>Panagrolaimomorpha</taxon>
        <taxon>Panagrolaimoidea</taxon>
        <taxon>Panagrolaimidae</taxon>
        <taxon>Panagrellus</taxon>
    </lineage>
</organism>
<dbReference type="InterPro" id="IPR016024">
    <property type="entry name" value="ARM-type_fold"/>
</dbReference>
<dbReference type="InterPro" id="IPR039920">
    <property type="entry name" value="MMS19"/>
</dbReference>
<sequence length="945" mass="105170">MGYAKLSSEDAAKVVTSTSEVLNGEKTILDYVEELRPELLNAELQEVGLTKLVKLLKALPADKLTENEVGSLLEFLLLKLEASALRSGCVIEGVHHLVVHCTHLPENAEIPIFQAIYNESTVQCFVQEDRRMLYEVLDWFLKHRLTGLKTLRNEFIQSFMRATNGERDPRCLLQVFQLYLEVVKNFDLGVFCEDFFELLAVYYPIEYVPADETQVSRAMLVAGLESCLLSHKSFAFFCYQLISDKLLEEETEDSLRIEIFEFLSKAISVFPSEPMRTFLDDYLTVFRRVCLNPSNKSTHEIAAGARHGITAVVKAFSKDAETIKTISDTMVENCEPFVLQAEMGLTAKALNILAIVAQADPKAAEIVLPQIMYWLSTLINADTVNAPQNRKEIMIEAVEFLPFWMQLTIDCGFVQITGNAAPGFIESLRRIEEAFGPVVFATEYKIAELLLANKEKFSPTVPEVDEFIKKLVWRAITDLKVPKPAVREAIHAYITAFVKADFNGFATLLETELSKRGLEDTIVELFAFGINDLPSLERFGPAIIEFLSKGFDADVVPAIIGVFDRNKANTDVTLQFASKILNVFLIRALAGEHDGEKAAEFLQAIFLRLDQSSVNELKQDIVKAWQDSLKSDNFVRVVVVSILAAIQTDKPEALDQYLVYLKQASSQTSVLSKAHDQLLFAKYMLAGPPQPIPACADGYLAVKASFLRSGSPAALADVEAYFTAFEATPASDLTQWRRLPDIINFSTPASDPTRNRYRVSILWRQRVLCQFIPVFVKWFDELENLPEHKAIFLGLLEPLLSSAQLLPISLNDELRHLLPVLTAALDSLTSNDPIKPEDIPVIGLVVSGLVQLLRNAASGALPEVQLKHAIDSLQAVLKAGKTVHLPQLLDALDALDLIAKKSAPEVILPSFAATVRALMLVAASPKRVLRQKVAAVRNTWELAAS</sequence>
<keyword evidence="1" id="KW-0206">Cytoskeleton</keyword>
<proteinExistence type="inferred from homology"/>
<keyword evidence="1" id="KW-0963">Cytoplasm</keyword>
<dbReference type="GO" id="GO:0006281">
    <property type="term" value="P:DNA repair"/>
    <property type="evidence" value="ECO:0007669"/>
    <property type="project" value="UniProtKB-UniRule"/>
</dbReference>
<comment type="subcellular location">
    <subcellularLocation>
        <location evidence="1">Cytoplasm</location>
        <location evidence="1">Cytoskeleton</location>
        <location evidence="1">Spindle</location>
    </subcellularLocation>
    <subcellularLocation>
        <location evidence="1">Nucleus</location>
    </subcellularLocation>
</comment>
<dbReference type="Pfam" id="PF14500">
    <property type="entry name" value="MMS19_N"/>
    <property type="match status" value="1"/>
</dbReference>
<evidence type="ECO:0000259" key="2">
    <source>
        <dbReference type="Pfam" id="PF14500"/>
    </source>
</evidence>
<protein>
    <recommendedName>
        <fullName evidence="1">MMS19 nucleotide excision repair protein</fullName>
    </recommendedName>
</protein>
<dbReference type="SUPFAM" id="SSF48371">
    <property type="entry name" value="ARM repeat"/>
    <property type="match status" value="1"/>
</dbReference>
<reference evidence="3" key="1">
    <citation type="journal article" date="2013" name="Genetics">
        <title>The draft genome and transcriptome of Panagrellus redivivus are shaped by the harsh demands of a free-living lifestyle.</title>
        <authorList>
            <person name="Srinivasan J."/>
            <person name="Dillman A.R."/>
            <person name="Macchietto M.G."/>
            <person name="Heikkinen L."/>
            <person name="Lakso M."/>
            <person name="Fracchia K.M."/>
            <person name="Antoshechkin I."/>
            <person name="Mortazavi A."/>
            <person name="Wong G."/>
            <person name="Sternberg P.W."/>
        </authorList>
    </citation>
    <scope>NUCLEOTIDE SEQUENCE [LARGE SCALE GENOMIC DNA]</scope>
    <source>
        <strain evidence="3">MT8872</strain>
    </source>
</reference>
<comment type="subunit">
    <text evidence="1">Component of the CIA complex.</text>
</comment>
<dbReference type="PANTHER" id="PTHR12891">
    <property type="entry name" value="DNA REPAIR/TRANSCRIPTION PROTEIN MET18/MMS19"/>
    <property type="match status" value="1"/>
</dbReference>
<dbReference type="AlphaFoldDB" id="A0A7E4VK91"/>
<dbReference type="GO" id="GO:0016226">
    <property type="term" value="P:iron-sulfur cluster assembly"/>
    <property type="evidence" value="ECO:0007669"/>
    <property type="project" value="UniProtKB-UniRule"/>
</dbReference>
<dbReference type="Proteomes" id="UP000492821">
    <property type="component" value="Unassembled WGS sequence"/>
</dbReference>
<evidence type="ECO:0000313" key="4">
    <source>
        <dbReference type="WBParaSite" id="Pan_g22119.t1"/>
    </source>
</evidence>
<dbReference type="PANTHER" id="PTHR12891:SF0">
    <property type="entry name" value="MMS19 NUCLEOTIDE EXCISION REPAIR PROTEIN HOMOLOG"/>
    <property type="match status" value="1"/>
</dbReference>
<feature type="domain" description="MMS19 N-terminal" evidence="2">
    <location>
        <begin position="42"/>
        <end position="288"/>
    </location>
</feature>
<dbReference type="GO" id="GO:0005819">
    <property type="term" value="C:spindle"/>
    <property type="evidence" value="ECO:0007669"/>
    <property type="project" value="UniProtKB-SubCell"/>
</dbReference>
<keyword evidence="1" id="KW-0539">Nucleus</keyword>
<dbReference type="GO" id="GO:0005634">
    <property type="term" value="C:nucleus"/>
    <property type="evidence" value="ECO:0007669"/>
    <property type="project" value="UniProtKB-SubCell"/>
</dbReference>
<name>A0A7E4VK91_PANRE</name>
<dbReference type="InterPro" id="IPR029240">
    <property type="entry name" value="MMS19_N"/>
</dbReference>
<keyword evidence="1" id="KW-0234">DNA repair</keyword>
<evidence type="ECO:0000313" key="3">
    <source>
        <dbReference type="Proteomes" id="UP000492821"/>
    </source>
</evidence>
<comment type="similarity">
    <text evidence="1">Belongs to the MET18/MMS19 family.</text>
</comment>